<evidence type="ECO:0000313" key="2">
    <source>
        <dbReference type="Proteomes" id="UP000673394"/>
    </source>
</evidence>
<proteinExistence type="predicted"/>
<gene>
    <name evidence="1" type="ORF">I8J30_25020</name>
</gene>
<dbReference type="EMBL" id="JAGKSP010000014">
    <property type="protein sequence ID" value="MBP3965971.1"/>
    <property type="molecule type" value="Genomic_DNA"/>
</dbReference>
<dbReference type="Proteomes" id="UP000673394">
    <property type="component" value="Unassembled WGS sequence"/>
</dbReference>
<name>A0ABS5CJC8_9BACL</name>
<reference evidence="1 2" key="1">
    <citation type="submission" date="2021-04" db="EMBL/GenBank/DDBJ databases">
        <title>Paenibacillus sp. DLE-14 whole genome sequence.</title>
        <authorList>
            <person name="Ham Y.J."/>
        </authorList>
    </citation>
    <scope>NUCLEOTIDE SEQUENCE [LARGE SCALE GENOMIC DNA]</scope>
    <source>
        <strain evidence="1 2">DLE-14</strain>
    </source>
</reference>
<dbReference type="RefSeq" id="WP_210662771.1">
    <property type="nucleotide sequence ID" value="NZ_JAGKSP010000014.1"/>
</dbReference>
<comment type="caution">
    <text evidence="1">The sequence shown here is derived from an EMBL/GenBank/DDBJ whole genome shotgun (WGS) entry which is preliminary data.</text>
</comment>
<organism evidence="1 2">
    <name type="scientific">Paenibacillus lignilyticus</name>
    <dbReference type="NCBI Taxonomy" id="1172615"/>
    <lineage>
        <taxon>Bacteria</taxon>
        <taxon>Bacillati</taxon>
        <taxon>Bacillota</taxon>
        <taxon>Bacilli</taxon>
        <taxon>Bacillales</taxon>
        <taxon>Paenibacillaceae</taxon>
        <taxon>Paenibacillus</taxon>
    </lineage>
</organism>
<evidence type="ECO:0000313" key="1">
    <source>
        <dbReference type="EMBL" id="MBP3965971.1"/>
    </source>
</evidence>
<accession>A0ABS5CJC8</accession>
<sequence>MEDAGSTAEWQGNGERRWLDGRCREAVELLFAGTGFEPGSAAAVFRVNAVVAR</sequence>
<keyword evidence="2" id="KW-1185">Reference proteome</keyword>
<protein>
    <submittedName>
        <fullName evidence="1">Uncharacterized protein</fullName>
    </submittedName>
</protein>